<keyword evidence="3" id="KW-1185">Reference proteome</keyword>
<dbReference type="RefSeq" id="WP_264279881.1">
    <property type="nucleotide sequence ID" value="NZ_CP107006.1"/>
</dbReference>
<evidence type="ECO:0000313" key="3">
    <source>
        <dbReference type="Proteomes" id="UP001162741"/>
    </source>
</evidence>
<organism evidence="2 3">
    <name type="scientific">Chitinophaga horti</name>
    <dbReference type="NCBI Taxonomy" id="2920382"/>
    <lineage>
        <taxon>Bacteria</taxon>
        <taxon>Pseudomonadati</taxon>
        <taxon>Bacteroidota</taxon>
        <taxon>Chitinophagia</taxon>
        <taxon>Chitinophagales</taxon>
        <taxon>Chitinophagaceae</taxon>
        <taxon>Chitinophaga</taxon>
    </lineage>
</organism>
<feature type="transmembrane region" description="Helical" evidence="1">
    <location>
        <begin position="80"/>
        <end position="97"/>
    </location>
</feature>
<protein>
    <recommendedName>
        <fullName evidence="4">Histidine kinase</fullName>
    </recommendedName>
</protein>
<evidence type="ECO:0008006" key="4">
    <source>
        <dbReference type="Google" id="ProtNLM"/>
    </source>
</evidence>
<feature type="transmembrane region" description="Helical" evidence="1">
    <location>
        <begin position="50"/>
        <end position="68"/>
    </location>
</feature>
<keyword evidence="1" id="KW-1133">Transmembrane helix</keyword>
<dbReference type="EMBL" id="CP107006">
    <property type="protein sequence ID" value="UYQ91459.1"/>
    <property type="molecule type" value="Genomic_DNA"/>
</dbReference>
<evidence type="ECO:0000256" key="1">
    <source>
        <dbReference type="SAM" id="Phobius"/>
    </source>
</evidence>
<keyword evidence="1" id="KW-0472">Membrane</keyword>
<accession>A0ABY6IVR7</accession>
<proteinExistence type="predicted"/>
<keyword evidence="1" id="KW-0812">Transmembrane</keyword>
<evidence type="ECO:0000313" key="2">
    <source>
        <dbReference type="EMBL" id="UYQ91459.1"/>
    </source>
</evidence>
<sequence length="168" mass="19243">MRNMLLFLLFYGLIYAAAAPGLSWYDVLKFLPMATAVYASFHYCFQTRLLVPTLLASGLILLPLYVLIADQPPGLFIADHYPLILSIYLYSTLYFFIRRVQQQAISQRELALEQAALLLAQQRQQLSADLLFTEMQKIEALLEIDDPQVLPAIEAFSEQLREKLYPHA</sequence>
<dbReference type="Proteomes" id="UP001162741">
    <property type="component" value="Chromosome"/>
</dbReference>
<reference evidence="2" key="1">
    <citation type="submission" date="2022-10" db="EMBL/GenBank/DDBJ databases">
        <title>Chitinophaga sp. nov., isolated from soil.</title>
        <authorList>
            <person name="Jeon C.O."/>
        </authorList>
    </citation>
    <scope>NUCLEOTIDE SEQUENCE</scope>
    <source>
        <strain evidence="2">R8</strain>
    </source>
</reference>
<gene>
    <name evidence="2" type="ORF">MKQ68_15305</name>
</gene>
<name>A0ABY6IVR7_9BACT</name>